<dbReference type="PROSITE" id="PS51228">
    <property type="entry name" value="ACB_2"/>
    <property type="match status" value="1"/>
</dbReference>
<dbReference type="PANTHER" id="PTHR23310">
    <property type="entry name" value="ACYL-COA-BINDING PROTEIN, ACBP"/>
    <property type="match status" value="1"/>
</dbReference>
<feature type="compositionally biased region" description="Pro residues" evidence="2">
    <location>
        <begin position="169"/>
        <end position="192"/>
    </location>
</feature>
<dbReference type="AlphaFoldDB" id="A0AAW0UDE1"/>
<sequence length="508" mass="54924">MTTEDKFQAAVNIIRSLPKDGPYQPSHGMMLKFYGLYKQAVEGPCTEPKPAFYKVVKGYKWHAWHSLGTMTKAEAKNCYVEELKKIIETMAYTENVANFIDMLGPFYEYVDLPGKKKLNNNTSKGPPPRDLSDSGNEVTDSSGGSGNNSPVPMGVNGVHLDVGVGVTALPPPPPSPPLLHSSPPRPPPPPRAALPQGSSPRGVANVVEEEDEEDDSKDEDEESEEEEEEEEEEDNEDTQITRTGAQPATAAAAATHRVFSDSDSDEEYSEPAESFTYLSLETQPSTPSPHHTTTTTTTTTMEQLNTQPDTEEPAQGSPYSLPQPRELQDGAVTCGGGDKSHPGGLQMTPGRGMQGYHNTGHPTLPLAFPSPTHPSPGLWRGVGGAGGGGGRGGGGRRGNEGGAGGSRVEEDVSAQLVVVLHRLQTDMESVLHRLNTLETLTLSQHHALCRQCQGSSSSSTVTPNSTGLSWWPFPELSPRSTFFLLLWPIFLHLGFRLLPLIRCRRKRS</sequence>
<reference evidence="5 6" key="1">
    <citation type="submission" date="2023-03" db="EMBL/GenBank/DDBJ databases">
        <title>High-quality genome of Scylla paramamosain provides insights in environmental adaptation.</title>
        <authorList>
            <person name="Zhang L."/>
        </authorList>
    </citation>
    <scope>NUCLEOTIDE SEQUENCE [LARGE SCALE GENOMIC DNA]</scope>
    <source>
        <strain evidence="5">LZ_2023a</strain>
        <tissue evidence="5">Muscle</tissue>
    </source>
</reference>
<dbReference type="FunFam" id="1.20.80.10:FF:000010">
    <property type="entry name" value="Acyl-CoA-binding domain-containing protein 5"/>
    <property type="match status" value="1"/>
</dbReference>
<keyword evidence="3" id="KW-0812">Transmembrane</keyword>
<dbReference type="EMBL" id="JARAKH010000014">
    <property type="protein sequence ID" value="KAK8397358.1"/>
    <property type="molecule type" value="Genomic_DNA"/>
</dbReference>
<organism evidence="5 6">
    <name type="scientific">Scylla paramamosain</name>
    <name type="common">Mud crab</name>
    <dbReference type="NCBI Taxonomy" id="85552"/>
    <lineage>
        <taxon>Eukaryota</taxon>
        <taxon>Metazoa</taxon>
        <taxon>Ecdysozoa</taxon>
        <taxon>Arthropoda</taxon>
        <taxon>Crustacea</taxon>
        <taxon>Multicrustacea</taxon>
        <taxon>Malacostraca</taxon>
        <taxon>Eumalacostraca</taxon>
        <taxon>Eucarida</taxon>
        <taxon>Decapoda</taxon>
        <taxon>Pleocyemata</taxon>
        <taxon>Brachyura</taxon>
        <taxon>Eubrachyura</taxon>
        <taxon>Portunoidea</taxon>
        <taxon>Portunidae</taxon>
        <taxon>Portuninae</taxon>
        <taxon>Scylla</taxon>
    </lineage>
</organism>
<dbReference type="InterPro" id="IPR014352">
    <property type="entry name" value="FERM/acyl-CoA-bd_prot_sf"/>
</dbReference>
<evidence type="ECO:0000313" key="5">
    <source>
        <dbReference type="EMBL" id="KAK8397358.1"/>
    </source>
</evidence>
<feature type="compositionally biased region" description="Acidic residues" evidence="2">
    <location>
        <begin position="207"/>
        <end position="237"/>
    </location>
</feature>
<dbReference type="SUPFAM" id="SSF47027">
    <property type="entry name" value="Acyl-CoA binding protein"/>
    <property type="match status" value="1"/>
</dbReference>
<feature type="region of interest" description="Disordered" evidence="2">
    <location>
        <begin position="115"/>
        <end position="352"/>
    </location>
</feature>
<feature type="domain" description="ACB" evidence="4">
    <location>
        <begin position="3"/>
        <end position="92"/>
    </location>
</feature>
<keyword evidence="3" id="KW-1133">Transmembrane helix</keyword>
<evidence type="ECO:0000256" key="1">
    <source>
        <dbReference type="ARBA" id="ARBA00023121"/>
    </source>
</evidence>
<feature type="region of interest" description="Disordered" evidence="2">
    <location>
        <begin position="370"/>
        <end position="408"/>
    </location>
</feature>
<feature type="transmembrane region" description="Helical" evidence="3">
    <location>
        <begin position="482"/>
        <end position="501"/>
    </location>
</feature>
<proteinExistence type="predicted"/>
<dbReference type="InterPro" id="IPR035984">
    <property type="entry name" value="Acyl-CoA-binding_sf"/>
</dbReference>
<accession>A0AAW0UDE1</accession>
<dbReference type="PANTHER" id="PTHR23310:SF77">
    <property type="entry name" value="LD25952P"/>
    <property type="match status" value="1"/>
</dbReference>
<dbReference type="PRINTS" id="PR00689">
    <property type="entry name" value="ACOABINDINGP"/>
</dbReference>
<feature type="compositionally biased region" description="Gly residues" evidence="2">
    <location>
        <begin position="380"/>
        <end position="405"/>
    </location>
</feature>
<keyword evidence="3" id="KW-0472">Membrane</keyword>
<dbReference type="GO" id="GO:0000062">
    <property type="term" value="F:fatty-acyl-CoA binding"/>
    <property type="evidence" value="ECO:0007669"/>
    <property type="project" value="InterPro"/>
</dbReference>
<keyword evidence="6" id="KW-1185">Reference proteome</keyword>
<feature type="compositionally biased region" description="Low complexity" evidence="2">
    <location>
        <begin position="284"/>
        <end position="300"/>
    </location>
</feature>
<evidence type="ECO:0000256" key="2">
    <source>
        <dbReference type="SAM" id="MobiDB-lite"/>
    </source>
</evidence>
<evidence type="ECO:0000259" key="4">
    <source>
        <dbReference type="PROSITE" id="PS51228"/>
    </source>
</evidence>
<comment type="caution">
    <text evidence="5">The sequence shown here is derived from an EMBL/GenBank/DDBJ whole genome shotgun (WGS) entry which is preliminary data.</text>
</comment>
<evidence type="ECO:0000313" key="6">
    <source>
        <dbReference type="Proteomes" id="UP001487740"/>
    </source>
</evidence>
<name>A0AAW0UDE1_SCYPA</name>
<dbReference type="GO" id="GO:0005737">
    <property type="term" value="C:cytoplasm"/>
    <property type="evidence" value="ECO:0007669"/>
    <property type="project" value="TreeGrafter"/>
</dbReference>
<dbReference type="Gene3D" id="1.20.80.10">
    <property type="match status" value="1"/>
</dbReference>
<gene>
    <name evidence="5" type="ORF">O3P69_004815</name>
</gene>
<feature type="compositionally biased region" description="Low complexity" evidence="2">
    <location>
        <begin position="241"/>
        <end position="255"/>
    </location>
</feature>
<dbReference type="InterPro" id="IPR000582">
    <property type="entry name" value="Acyl-CoA-binding_protein"/>
</dbReference>
<dbReference type="GO" id="GO:0019915">
    <property type="term" value="P:lipid storage"/>
    <property type="evidence" value="ECO:0007669"/>
    <property type="project" value="UniProtKB-ARBA"/>
</dbReference>
<keyword evidence="1" id="KW-0446">Lipid-binding</keyword>
<dbReference type="Proteomes" id="UP001487740">
    <property type="component" value="Unassembled WGS sequence"/>
</dbReference>
<dbReference type="GO" id="GO:0006631">
    <property type="term" value="P:fatty acid metabolic process"/>
    <property type="evidence" value="ECO:0007669"/>
    <property type="project" value="TreeGrafter"/>
</dbReference>
<protein>
    <recommendedName>
        <fullName evidence="4">ACB domain-containing protein</fullName>
    </recommendedName>
</protein>
<dbReference type="Pfam" id="PF00887">
    <property type="entry name" value="ACBP"/>
    <property type="match status" value="1"/>
</dbReference>
<evidence type="ECO:0000256" key="3">
    <source>
        <dbReference type="SAM" id="Phobius"/>
    </source>
</evidence>